<reference evidence="3" key="3">
    <citation type="journal article" date="2000" name="Genome Res.">
        <title>RIKEN integrated sequence analysis (RISA) system--384-format sequencing pipeline with 384 multicapillary sequencer.</title>
        <authorList>
            <person name="Shibata K."/>
            <person name="Itoh M."/>
            <person name="Aizawa K."/>
            <person name="Nagaoka S."/>
            <person name="Sasaki N."/>
            <person name="Carninci P."/>
            <person name="Konno H."/>
            <person name="Akiyama J."/>
            <person name="Nishi K."/>
            <person name="Kitsunai T."/>
            <person name="Tashiro H."/>
            <person name="Itoh M."/>
            <person name="Sumi N."/>
            <person name="Ishii Y."/>
            <person name="Nakamura S."/>
            <person name="Hazama M."/>
            <person name="Nishine T."/>
            <person name="Harada A."/>
            <person name="Yamamoto R."/>
            <person name="Matsumoto H."/>
            <person name="Sakaguchi S."/>
            <person name="Ikegami T."/>
            <person name="Kashiwagi K."/>
            <person name="Fujiwake S."/>
            <person name="Inoue K."/>
            <person name="Togawa Y."/>
            <person name="Izawa M."/>
            <person name="Ohara E."/>
            <person name="Watahiki M."/>
            <person name="Yoneda Y."/>
            <person name="Ishikawa T."/>
            <person name="Ozawa K."/>
            <person name="Tanaka T."/>
            <person name="Matsuura S."/>
            <person name="Kawai J."/>
            <person name="Okazaki Y."/>
            <person name="Muramatsu M."/>
            <person name="Inoue Y."/>
            <person name="Kira A."/>
            <person name="Hayashizaki Y."/>
        </authorList>
    </citation>
    <scope>NUCLEOTIDE SEQUENCE</scope>
    <source>
        <strain evidence="3">C57BL/6J</strain>
        <tissue evidence="3">Liver</tissue>
    </source>
</reference>
<evidence type="ECO:0000256" key="2">
    <source>
        <dbReference type="SAM" id="Phobius"/>
    </source>
</evidence>
<name>Q8C7H2_MOUSE</name>
<proteinExistence type="evidence at transcript level"/>
<reference evidence="3" key="4">
    <citation type="journal article" date="2001" name="Nature">
        <title>Functional annotation of a full-length mouse cDNA collection.</title>
        <authorList>
            <consortium name="The RIKEN Genome Exploration Research Group Phase II Team and the FANTOM Consortium"/>
        </authorList>
    </citation>
    <scope>NUCLEOTIDE SEQUENCE</scope>
    <source>
        <strain evidence="3">C57BL/6J</strain>
        <tissue evidence="3">Liver</tissue>
    </source>
</reference>
<accession>Q8C7H2</accession>
<reference evidence="3" key="8">
    <citation type="journal article" date="2005" name="Science">
        <title>Antisense Transcription in the Mammalian Transcriptome.</title>
        <authorList>
            <consortium name="RIKEN Genome Exploration Research Group and Genome Science Group (Genome Network Project Core Group) and the FANTOM Consortium"/>
        </authorList>
    </citation>
    <scope>NUCLEOTIDE SEQUENCE</scope>
    <source>
        <strain evidence="3">C57BL/6J</strain>
        <tissue evidence="3">Liver</tissue>
    </source>
</reference>
<feature type="region of interest" description="Disordered" evidence="1">
    <location>
        <begin position="1"/>
        <end position="83"/>
    </location>
</feature>
<evidence type="ECO:0000313" key="3">
    <source>
        <dbReference type="EMBL" id="BAC34148.1"/>
    </source>
</evidence>
<dbReference type="EMBL" id="AK050252">
    <property type="protein sequence ID" value="BAC34148.1"/>
    <property type="molecule type" value="mRNA"/>
</dbReference>
<feature type="compositionally biased region" description="Low complexity" evidence="1">
    <location>
        <begin position="64"/>
        <end position="76"/>
    </location>
</feature>
<feature type="compositionally biased region" description="Pro residues" evidence="1">
    <location>
        <begin position="21"/>
        <end position="33"/>
    </location>
</feature>
<reference evidence="3" key="7">
    <citation type="journal article" date="2005" name="Science">
        <title>The Transcriptional Landscape of the Mammalian Genome.</title>
        <authorList>
            <consortium name="The FANTOM Consortium"/>
            <consortium name="Riken Genome Exploration Research Group and Genome Science Group (Genome Network Project Core Group)"/>
        </authorList>
    </citation>
    <scope>NUCLEOTIDE SEQUENCE</scope>
    <source>
        <strain evidence="3">C57BL/6J</strain>
        <tissue evidence="3">Liver</tissue>
    </source>
</reference>
<evidence type="ECO:0000256" key="1">
    <source>
        <dbReference type="SAM" id="MobiDB-lite"/>
    </source>
</evidence>
<keyword evidence="2" id="KW-0812">Transmembrane</keyword>
<feature type="transmembrane region" description="Helical" evidence="2">
    <location>
        <begin position="102"/>
        <end position="130"/>
    </location>
</feature>
<reference evidence="3" key="1">
    <citation type="journal article" date="1999" name="Methods Enzymol.">
        <title>High-efficiency full-length cDNA cloning.</title>
        <authorList>
            <person name="Carninci P."/>
            <person name="Hayashizaki Y."/>
        </authorList>
    </citation>
    <scope>NUCLEOTIDE SEQUENCE</scope>
    <source>
        <strain evidence="3">C57BL/6J</strain>
        <tissue evidence="3">Liver</tissue>
    </source>
</reference>
<dbReference type="AlphaFoldDB" id="Q8C7H2"/>
<reference evidence="3" key="6">
    <citation type="journal article" date="2002" name="Nature">
        <title>Analysis of the mouse transcriptome based on functional annotation of 60,770 full-length cDNAs.</title>
        <authorList>
            <consortium name="The FANTOM Consortium and the RIKEN Genome Exploration Research Group Phase I and II Team"/>
        </authorList>
    </citation>
    <scope>NUCLEOTIDE SEQUENCE</scope>
    <source>
        <strain evidence="3">C57BL/6J</strain>
        <tissue evidence="3">Liver</tissue>
    </source>
</reference>
<reference evidence="3" key="5">
    <citation type="submission" date="2001-07" db="EMBL/GenBank/DDBJ databases">
        <authorList>
            <person name="Adachi J."/>
            <person name="Aizawa K."/>
            <person name="Akimura T."/>
            <person name="Arakawa T."/>
            <person name="Bono H."/>
            <person name="Carninci P."/>
            <person name="Fukuda S."/>
            <person name="Furuno M."/>
            <person name="Hanagaki T."/>
            <person name="Hara A."/>
            <person name="Hashizume W."/>
            <person name="Hayashida K."/>
            <person name="Hayatsu N."/>
            <person name="Hiramoto K."/>
            <person name="Hiraoka T."/>
            <person name="Hirozane T."/>
            <person name="Hori F."/>
            <person name="Imotani K."/>
            <person name="Ishii Y."/>
            <person name="Itoh M."/>
            <person name="Kagawa I."/>
            <person name="Kasukawa T."/>
            <person name="Katoh H."/>
            <person name="Kawai J."/>
            <person name="Kojima Y."/>
            <person name="Kondo S."/>
            <person name="Konno H."/>
            <person name="Kouda M."/>
            <person name="Koya S."/>
            <person name="Kurihara C."/>
            <person name="Matsuyama T."/>
            <person name="Miyazaki A."/>
            <person name="Murata M."/>
            <person name="Nakamura M."/>
            <person name="Nishi K."/>
            <person name="Nomura K."/>
            <person name="Numazaki R."/>
            <person name="Ohno M."/>
            <person name="Ohsato N."/>
            <person name="Okazaki Y."/>
            <person name="Saito R."/>
            <person name="Saitoh H."/>
            <person name="Sakai C."/>
            <person name="Sakai K."/>
            <person name="Sakazume N."/>
            <person name="Sano H."/>
            <person name="Sasaki D."/>
            <person name="Shibata K."/>
            <person name="Shinagawa A."/>
            <person name="Shiraki T."/>
            <person name="Sogabe Y."/>
            <person name="Tagami M."/>
            <person name="Tagawa A."/>
            <person name="Takahashi F."/>
            <person name="Takaku-Akahira S."/>
            <person name="Takeda Y."/>
            <person name="Tanaka T."/>
            <person name="Tomaru A."/>
            <person name="Toya T."/>
            <person name="Yasunishi A."/>
            <person name="Muramatsu M."/>
            <person name="Hayashizaki Y."/>
        </authorList>
    </citation>
    <scope>NUCLEOTIDE SEQUENCE</scope>
    <source>
        <strain evidence="3">C57BL/6J</strain>
        <tissue evidence="3">Liver</tissue>
    </source>
</reference>
<keyword evidence="2" id="KW-0472">Membrane</keyword>
<sequence>GPKTRPSREPGAGATAWTRTWPPPSPPSLPSPSPAAASHRHRRELGYCGPRTLGVRVEGRSGRRSSSAPGPSGRLRAPPPPPRRLSQAFCSLRRERRAELTVILTVIPTRFCCCWLFVVWFGVLCVYVAVFPPCTFF</sequence>
<protein>
    <submittedName>
        <fullName evidence="3">Uncharacterized protein</fullName>
    </submittedName>
</protein>
<reference evidence="3" key="2">
    <citation type="journal article" date="2000" name="Genome Res.">
        <title>Normalization and subtraction of cap-trapper-selected cDNAs to prepare full-length cDNA libraries for rapid discovery of new genes.</title>
        <authorList>
            <person name="Carninci P."/>
            <person name="Shibata Y."/>
            <person name="Hayatsu N."/>
            <person name="Sugahara Y."/>
            <person name="Shibata K."/>
            <person name="Itoh M."/>
            <person name="Konno H."/>
            <person name="Okazaki Y."/>
            <person name="Muramatsu M."/>
            <person name="Hayashizaki Y."/>
        </authorList>
    </citation>
    <scope>NUCLEOTIDE SEQUENCE</scope>
    <source>
        <strain evidence="3">C57BL/6J</strain>
        <tissue evidence="3">Liver</tissue>
    </source>
</reference>
<feature type="non-terminal residue" evidence="3">
    <location>
        <position position="1"/>
    </location>
</feature>
<organism evidence="3">
    <name type="scientific">Mus musculus</name>
    <name type="common">Mouse</name>
    <dbReference type="NCBI Taxonomy" id="10090"/>
    <lineage>
        <taxon>Eukaryota</taxon>
        <taxon>Metazoa</taxon>
        <taxon>Chordata</taxon>
        <taxon>Craniata</taxon>
        <taxon>Vertebrata</taxon>
        <taxon>Euteleostomi</taxon>
        <taxon>Mammalia</taxon>
        <taxon>Eutheria</taxon>
        <taxon>Euarchontoglires</taxon>
        <taxon>Glires</taxon>
        <taxon>Rodentia</taxon>
        <taxon>Myomorpha</taxon>
        <taxon>Muroidea</taxon>
        <taxon>Muridae</taxon>
        <taxon>Murinae</taxon>
        <taxon>Mus</taxon>
        <taxon>Mus</taxon>
    </lineage>
</organism>
<keyword evidence="2" id="KW-1133">Transmembrane helix</keyword>